<dbReference type="PANTHER" id="PTHR31084">
    <property type="entry name" value="ALPHA-L-FUCOSIDASE 2"/>
    <property type="match status" value="1"/>
</dbReference>
<dbReference type="Gene3D" id="1.50.10.10">
    <property type="match status" value="1"/>
</dbReference>
<dbReference type="GO" id="GO:0005975">
    <property type="term" value="P:carbohydrate metabolic process"/>
    <property type="evidence" value="ECO:0007669"/>
    <property type="project" value="InterPro"/>
</dbReference>
<organism evidence="4 5">
    <name type="scientific">Colocasia esculenta</name>
    <name type="common">Wild taro</name>
    <name type="synonym">Arum esculentum</name>
    <dbReference type="NCBI Taxonomy" id="4460"/>
    <lineage>
        <taxon>Eukaryota</taxon>
        <taxon>Viridiplantae</taxon>
        <taxon>Streptophyta</taxon>
        <taxon>Embryophyta</taxon>
        <taxon>Tracheophyta</taxon>
        <taxon>Spermatophyta</taxon>
        <taxon>Magnoliopsida</taxon>
        <taxon>Liliopsida</taxon>
        <taxon>Araceae</taxon>
        <taxon>Aroideae</taxon>
        <taxon>Colocasieae</taxon>
        <taxon>Colocasia</taxon>
    </lineage>
</organism>
<dbReference type="InterPro" id="IPR012341">
    <property type="entry name" value="6hp_glycosidase-like_sf"/>
</dbReference>
<dbReference type="PANTHER" id="PTHR31084:SF0">
    <property type="entry name" value="ALPHA-L-FUCOSIDASE 2"/>
    <property type="match status" value="1"/>
</dbReference>
<proteinExistence type="predicted"/>
<feature type="domain" description="Glycosyl hydrolase family 95 N-terminal" evidence="2">
    <location>
        <begin position="83"/>
        <end position="234"/>
    </location>
</feature>
<protein>
    <submittedName>
        <fullName evidence="4">Uncharacterized protein</fullName>
    </submittedName>
</protein>
<gene>
    <name evidence="4" type="ORF">Taro_047369</name>
</gene>
<dbReference type="Proteomes" id="UP000652761">
    <property type="component" value="Unassembled WGS sequence"/>
</dbReference>
<evidence type="ECO:0000259" key="3">
    <source>
        <dbReference type="Pfam" id="PF22124"/>
    </source>
</evidence>
<dbReference type="AlphaFoldDB" id="A0A843X0Q5"/>
<accession>A0A843X0Q5</accession>
<dbReference type="InterPro" id="IPR008928">
    <property type="entry name" value="6-hairpin_glycosidase_sf"/>
</dbReference>
<feature type="domain" description="Glycosyl hydrolase family 95 N-terminal" evidence="2">
    <location>
        <begin position="44"/>
        <end position="81"/>
    </location>
</feature>
<dbReference type="Pfam" id="PF14498">
    <property type="entry name" value="Glyco_hyd_65N_2"/>
    <property type="match status" value="2"/>
</dbReference>
<keyword evidence="5" id="KW-1185">Reference proteome</keyword>
<dbReference type="InterPro" id="IPR054363">
    <property type="entry name" value="GH95_cat"/>
</dbReference>
<evidence type="ECO:0000313" key="4">
    <source>
        <dbReference type="EMBL" id="MQM14437.1"/>
    </source>
</evidence>
<evidence type="ECO:0000259" key="2">
    <source>
        <dbReference type="Pfam" id="PF14498"/>
    </source>
</evidence>
<evidence type="ECO:0000256" key="1">
    <source>
        <dbReference type="SAM" id="MobiDB-lite"/>
    </source>
</evidence>
<feature type="compositionally biased region" description="Low complexity" evidence="1">
    <location>
        <begin position="469"/>
        <end position="482"/>
    </location>
</feature>
<dbReference type="OrthoDB" id="2848340at2759"/>
<dbReference type="GO" id="GO:0004560">
    <property type="term" value="F:alpha-L-fucosidase activity"/>
    <property type="evidence" value="ECO:0007669"/>
    <property type="project" value="TreeGrafter"/>
</dbReference>
<name>A0A843X0Q5_COLES</name>
<feature type="compositionally biased region" description="Basic and acidic residues" evidence="1">
    <location>
        <begin position="483"/>
        <end position="498"/>
    </location>
</feature>
<dbReference type="Gene3D" id="2.70.98.50">
    <property type="entry name" value="putative glycoside hydrolase family protein from bacillus halodurans"/>
    <property type="match status" value="1"/>
</dbReference>
<feature type="domain" description="Glycosyl hydrolase family 95 catalytic" evidence="3">
    <location>
        <begin position="314"/>
        <end position="465"/>
    </location>
</feature>
<sequence length="520" mass="57103">MFEGEGDDWVLVRRPTEAEMMASSGGEEGAWSAAAEEQRPLKIVFTAPAAHWTDAAPIGNGSLGAMVWGDVPTETLQLNRDIKLEFDESHGAHTAYERELDIDTAMVKVKYTVGDVEFTREHFSSNPHKVIVTKISASKPASVSFTVSLDSKLHHHSSVNSVNQIVLEGSCPGKRISPRGVTSGNPRGIMFYAILDLQISDDAGLVQVEDGRKLRVEGSNWAVLLLVASSSFDGPFTDPSDSKKDPATSSISTLNAANKLSYSQLYAYHLNDYQELFHRVTLRLSKSSTSKTRRNEPVFSSEKPVYSILDSGFHLSAVDNVTSHATDSLNELGNDALISTAERVKSFRLDEDPTLVELLFQYGRYLLISCSRPGTQVANLQGIWSKDLEPPWDAAQHLNINLQMNYWPSLSCNLSECQEPLFDYISSLSISGSKTAKVNYECSGWVAHQISDLWGKTSADFGATATALNSNSSSSSNNTSSSKEQERQEQGKNKGCERRVRRVSSCGSAHVRVRHWGNVS</sequence>
<reference evidence="4" key="1">
    <citation type="submission" date="2017-07" db="EMBL/GenBank/DDBJ databases">
        <title>Taro Niue Genome Assembly and Annotation.</title>
        <authorList>
            <person name="Atibalentja N."/>
            <person name="Keating K."/>
            <person name="Fields C.J."/>
        </authorList>
    </citation>
    <scope>NUCLEOTIDE SEQUENCE</scope>
    <source>
        <strain evidence="4">Niue_2</strain>
        <tissue evidence="4">Leaf</tissue>
    </source>
</reference>
<dbReference type="SUPFAM" id="SSF48208">
    <property type="entry name" value="Six-hairpin glycosidases"/>
    <property type="match status" value="1"/>
</dbReference>
<dbReference type="InterPro" id="IPR027414">
    <property type="entry name" value="GH95_N_dom"/>
</dbReference>
<evidence type="ECO:0000313" key="5">
    <source>
        <dbReference type="Proteomes" id="UP000652761"/>
    </source>
</evidence>
<comment type="caution">
    <text evidence="4">The sequence shown here is derived from an EMBL/GenBank/DDBJ whole genome shotgun (WGS) entry which is preliminary data.</text>
</comment>
<dbReference type="Pfam" id="PF22124">
    <property type="entry name" value="Glyco_hydro_95_cat"/>
    <property type="match status" value="1"/>
</dbReference>
<dbReference type="EMBL" id="NMUH01006090">
    <property type="protein sequence ID" value="MQM14437.1"/>
    <property type="molecule type" value="Genomic_DNA"/>
</dbReference>
<feature type="region of interest" description="Disordered" evidence="1">
    <location>
        <begin position="468"/>
        <end position="498"/>
    </location>
</feature>